<gene>
    <name evidence="2" type="ORF">BpHYR1_054579</name>
</gene>
<feature type="region of interest" description="Disordered" evidence="1">
    <location>
        <begin position="43"/>
        <end position="84"/>
    </location>
</feature>
<keyword evidence="3" id="KW-1185">Reference proteome</keyword>
<evidence type="ECO:0000256" key="1">
    <source>
        <dbReference type="SAM" id="MobiDB-lite"/>
    </source>
</evidence>
<comment type="caution">
    <text evidence="2">The sequence shown here is derived from an EMBL/GenBank/DDBJ whole genome shotgun (WGS) entry which is preliminary data.</text>
</comment>
<evidence type="ECO:0000313" key="2">
    <source>
        <dbReference type="EMBL" id="RNA03625.1"/>
    </source>
</evidence>
<evidence type="ECO:0000313" key="3">
    <source>
        <dbReference type="Proteomes" id="UP000276133"/>
    </source>
</evidence>
<dbReference type="EMBL" id="REGN01008413">
    <property type="protein sequence ID" value="RNA03625.1"/>
    <property type="molecule type" value="Genomic_DNA"/>
</dbReference>
<sequence>MGAKHLQLQNWLKNYKYDHVIAVCSRLILFHIKEIAMNIPLERKDRPGRHMKGPSRSQTLTVTPQPQVKKKRGRPVGSSKQKKKNKKIHLFFSSEKDLSKIYKKEIFSFSIIYLSKICINLPRMWYLSLFDRSITFFSMIWDNIHFKQCLFTVMDKIRYIPIIQ</sequence>
<name>A0A3M7PXW9_BRAPC</name>
<dbReference type="AlphaFoldDB" id="A0A3M7PXW9"/>
<protein>
    <submittedName>
        <fullName evidence="2">Uncharacterized protein</fullName>
    </submittedName>
</protein>
<organism evidence="2 3">
    <name type="scientific">Brachionus plicatilis</name>
    <name type="common">Marine rotifer</name>
    <name type="synonym">Brachionus muelleri</name>
    <dbReference type="NCBI Taxonomy" id="10195"/>
    <lineage>
        <taxon>Eukaryota</taxon>
        <taxon>Metazoa</taxon>
        <taxon>Spiralia</taxon>
        <taxon>Gnathifera</taxon>
        <taxon>Rotifera</taxon>
        <taxon>Eurotatoria</taxon>
        <taxon>Monogononta</taxon>
        <taxon>Pseudotrocha</taxon>
        <taxon>Ploima</taxon>
        <taxon>Brachionidae</taxon>
        <taxon>Brachionus</taxon>
    </lineage>
</organism>
<feature type="compositionally biased region" description="Polar residues" evidence="1">
    <location>
        <begin position="55"/>
        <end position="66"/>
    </location>
</feature>
<proteinExistence type="predicted"/>
<reference evidence="2 3" key="1">
    <citation type="journal article" date="2018" name="Sci. Rep.">
        <title>Genomic signatures of local adaptation to the degree of environmental predictability in rotifers.</title>
        <authorList>
            <person name="Franch-Gras L."/>
            <person name="Hahn C."/>
            <person name="Garcia-Roger E.M."/>
            <person name="Carmona M.J."/>
            <person name="Serra M."/>
            <person name="Gomez A."/>
        </authorList>
    </citation>
    <scope>NUCLEOTIDE SEQUENCE [LARGE SCALE GENOMIC DNA]</scope>
    <source>
        <strain evidence="2">HYR1</strain>
    </source>
</reference>
<dbReference type="Proteomes" id="UP000276133">
    <property type="component" value="Unassembled WGS sequence"/>
</dbReference>
<accession>A0A3M7PXW9</accession>
<feature type="compositionally biased region" description="Basic residues" evidence="1">
    <location>
        <begin position="68"/>
        <end position="84"/>
    </location>
</feature>